<gene>
    <name evidence="2" type="ORF">HYN43_024775</name>
</gene>
<dbReference type="AlphaFoldDB" id="A0A494VW44"/>
<protein>
    <recommendedName>
        <fullName evidence="4">Lipoprotein</fullName>
    </recommendedName>
</protein>
<keyword evidence="1" id="KW-1133">Transmembrane helix</keyword>
<evidence type="ECO:0000313" key="3">
    <source>
        <dbReference type="Proteomes" id="UP000270046"/>
    </source>
</evidence>
<dbReference type="KEGG" id="muh:HYN43_024775"/>
<sequence length="126" mass="14418">MHLKYTRHKSLIFLVSLVYLVFSCCYVTKCPKFGTLSAPAFKVHSTIQKAPTQAQKKTKHPAGTFMSRPRVISHDIKIPGTFCAIIILSCLFIGVYNKRDYYYPFIVHFKQLYCPDLVISLGNLKI</sequence>
<evidence type="ECO:0000256" key="1">
    <source>
        <dbReference type="SAM" id="Phobius"/>
    </source>
</evidence>
<dbReference type="Proteomes" id="UP000270046">
    <property type="component" value="Chromosome"/>
</dbReference>
<proteinExistence type="predicted"/>
<organism evidence="2 3">
    <name type="scientific">Mucilaginibacter celer</name>
    <dbReference type="NCBI Taxonomy" id="2305508"/>
    <lineage>
        <taxon>Bacteria</taxon>
        <taxon>Pseudomonadati</taxon>
        <taxon>Bacteroidota</taxon>
        <taxon>Sphingobacteriia</taxon>
        <taxon>Sphingobacteriales</taxon>
        <taxon>Sphingobacteriaceae</taxon>
        <taxon>Mucilaginibacter</taxon>
    </lineage>
</organism>
<keyword evidence="3" id="KW-1185">Reference proteome</keyword>
<dbReference type="OrthoDB" id="9934982at2"/>
<dbReference type="EMBL" id="CP032869">
    <property type="protein sequence ID" value="AYL98301.1"/>
    <property type="molecule type" value="Genomic_DNA"/>
</dbReference>
<evidence type="ECO:0000313" key="2">
    <source>
        <dbReference type="EMBL" id="AYL98301.1"/>
    </source>
</evidence>
<keyword evidence="1" id="KW-0812">Transmembrane</keyword>
<dbReference type="PROSITE" id="PS51257">
    <property type="entry name" value="PROKAR_LIPOPROTEIN"/>
    <property type="match status" value="1"/>
</dbReference>
<reference evidence="2 3" key="1">
    <citation type="submission" date="2018-10" db="EMBL/GenBank/DDBJ databases">
        <title>Genome sequencing of Mucilaginibacter sp. HYN0043.</title>
        <authorList>
            <person name="Kim M."/>
            <person name="Yi H."/>
        </authorList>
    </citation>
    <scope>NUCLEOTIDE SEQUENCE [LARGE SCALE GENOMIC DNA]</scope>
    <source>
        <strain evidence="2 3">HYN0043</strain>
    </source>
</reference>
<name>A0A494VW44_9SPHI</name>
<feature type="transmembrane region" description="Helical" evidence="1">
    <location>
        <begin position="76"/>
        <end position="96"/>
    </location>
</feature>
<keyword evidence="1" id="KW-0472">Membrane</keyword>
<accession>A0A494VW44</accession>
<evidence type="ECO:0008006" key="4">
    <source>
        <dbReference type="Google" id="ProtNLM"/>
    </source>
</evidence>